<keyword evidence="6" id="KW-0067">ATP-binding</keyword>
<evidence type="ECO:0000313" key="13">
    <source>
        <dbReference type="Proteomes" id="UP000185557"/>
    </source>
</evidence>
<dbReference type="PANTHER" id="PTHR11059:SF0">
    <property type="entry name" value="DNA REPAIR PROTEIN RECN"/>
    <property type="match status" value="1"/>
</dbReference>
<dbReference type="PANTHER" id="PTHR11059">
    <property type="entry name" value="DNA REPAIR PROTEIN RECN"/>
    <property type="match status" value="1"/>
</dbReference>
<evidence type="ECO:0000256" key="4">
    <source>
        <dbReference type="ARBA" id="ARBA00022741"/>
    </source>
</evidence>
<evidence type="ECO:0000256" key="5">
    <source>
        <dbReference type="ARBA" id="ARBA00022763"/>
    </source>
</evidence>
<comment type="caution">
    <text evidence="12">The sequence shown here is derived from an EMBL/GenBank/DDBJ whole genome shotgun (WGS) entry which is preliminary data.</text>
</comment>
<evidence type="ECO:0000256" key="8">
    <source>
        <dbReference type="ARBA" id="ARBA00033408"/>
    </source>
</evidence>
<keyword evidence="7 9" id="KW-0234">DNA repair</keyword>
<dbReference type="EMBL" id="MRCG01000003">
    <property type="protein sequence ID" value="OKH49454.1"/>
    <property type="molecule type" value="Genomic_DNA"/>
</dbReference>
<organism evidence="12 13">
    <name type="scientific">Phormidium tenue NIES-30</name>
    <dbReference type="NCBI Taxonomy" id="549789"/>
    <lineage>
        <taxon>Bacteria</taxon>
        <taxon>Bacillati</taxon>
        <taxon>Cyanobacteriota</taxon>
        <taxon>Cyanophyceae</taxon>
        <taxon>Oscillatoriophycideae</taxon>
        <taxon>Oscillatoriales</taxon>
        <taxon>Oscillatoriaceae</taxon>
        <taxon>Phormidium</taxon>
    </lineage>
</organism>
<evidence type="ECO:0000256" key="7">
    <source>
        <dbReference type="ARBA" id="ARBA00023204"/>
    </source>
</evidence>
<dbReference type="AlphaFoldDB" id="A0A1U7J892"/>
<accession>A0A1U7J892</accession>
<dbReference type="PIRSF" id="PIRSF003128">
    <property type="entry name" value="RecN"/>
    <property type="match status" value="1"/>
</dbReference>
<dbReference type="SUPFAM" id="SSF52540">
    <property type="entry name" value="P-loop containing nucleoside triphosphate hydrolases"/>
    <property type="match status" value="1"/>
</dbReference>
<evidence type="ECO:0000256" key="10">
    <source>
        <dbReference type="SAM" id="Coils"/>
    </source>
</evidence>
<comment type="function">
    <text evidence="1 9">May be involved in recombinational repair of damaged DNA.</text>
</comment>
<evidence type="ECO:0000256" key="6">
    <source>
        <dbReference type="ARBA" id="ARBA00022840"/>
    </source>
</evidence>
<evidence type="ECO:0000313" key="12">
    <source>
        <dbReference type="EMBL" id="OKH49454.1"/>
    </source>
</evidence>
<feature type="domain" description="RecF/RecN/SMC N-terminal" evidence="11">
    <location>
        <begin position="2"/>
        <end position="510"/>
    </location>
</feature>
<evidence type="ECO:0000256" key="3">
    <source>
        <dbReference type="ARBA" id="ARBA00021315"/>
    </source>
</evidence>
<proteinExistence type="inferred from homology"/>
<dbReference type="RefSeq" id="WP_073607561.1">
    <property type="nucleotide sequence ID" value="NZ_MRCG01000003.1"/>
</dbReference>
<gene>
    <name evidence="12" type="ORF">NIES30_06295</name>
</gene>
<dbReference type="FunFam" id="3.40.50.300:FF:000356">
    <property type="entry name" value="DNA repair protein RecN"/>
    <property type="match status" value="1"/>
</dbReference>
<dbReference type="InterPro" id="IPR027417">
    <property type="entry name" value="P-loop_NTPase"/>
</dbReference>
<dbReference type="NCBIfam" id="TIGR00634">
    <property type="entry name" value="recN"/>
    <property type="match status" value="1"/>
</dbReference>
<dbReference type="InterPro" id="IPR004604">
    <property type="entry name" value="DNA_recomb/repair_RecN"/>
</dbReference>
<protein>
    <recommendedName>
        <fullName evidence="3 9">DNA repair protein RecN</fullName>
    </recommendedName>
    <alternativeName>
        <fullName evidence="8 9">Recombination protein N</fullName>
    </alternativeName>
</protein>
<dbReference type="OrthoDB" id="9806954at2"/>
<keyword evidence="13" id="KW-1185">Reference proteome</keyword>
<evidence type="ECO:0000256" key="2">
    <source>
        <dbReference type="ARBA" id="ARBA00009441"/>
    </source>
</evidence>
<reference evidence="12 13" key="1">
    <citation type="submission" date="2016-11" db="EMBL/GenBank/DDBJ databases">
        <title>Draft Genome Sequences of Nine Cyanobacterial Strains from Diverse Habitats.</title>
        <authorList>
            <person name="Zhu T."/>
            <person name="Hou S."/>
            <person name="Lu X."/>
            <person name="Hess W.R."/>
        </authorList>
    </citation>
    <scope>NUCLEOTIDE SEQUENCE [LARGE SCALE GENOMIC DNA]</scope>
    <source>
        <strain evidence="12 13">NIES-30</strain>
    </source>
</reference>
<dbReference type="Pfam" id="PF02463">
    <property type="entry name" value="SMC_N"/>
    <property type="match status" value="1"/>
</dbReference>
<dbReference type="Gene3D" id="3.40.50.300">
    <property type="entry name" value="P-loop containing nucleotide triphosphate hydrolases"/>
    <property type="match status" value="2"/>
</dbReference>
<dbReference type="GO" id="GO:0005524">
    <property type="term" value="F:ATP binding"/>
    <property type="evidence" value="ECO:0007669"/>
    <property type="project" value="UniProtKB-KW"/>
</dbReference>
<keyword evidence="10" id="KW-0175">Coiled coil</keyword>
<dbReference type="CDD" id="cd03241">
    <property type="entry name" value="ABC_RecN"/>
    <property type="match status" value="2"/>
</dbReference>
<dbReference type="GO" id="GO:0009432">
    <property type="term" value="P:SOS response"/>
    <property type="evidence" value="ECO:0007669"/>
    <property type="project" value="TreeGrafter"/>
</dbReference>
<dbReference type="STRING" id="549789.NIES30_06295"/>
<name>A0A1U7J892_9CYAN</name>
<dbReference type="InterPro" id="IPR003395">
    <property type="entry name" value="RecF/RecN/SMC_N"/>
</dbReference>
<dbReference type="GO" id="GO:0006281">
    <property type="term" value="P:DNA repair"/>
    <property type="evidence" value="ECO:0007669"/>
    <property type="project" value="UniProtKB-KW"/>
</dbReference>
<dbReference type="GO" id="GO:0006310">
    <property type="term" value="P:DNA recombination"/>
    <property type="evidence" value="ECO:0007669"/>
    <property type="project" value="InterPro"/>
</dbReference>
<evidence type="ECO:0000259" key="11">
    <source>
        <dbReference type="Pfam" id="PF02463"/>
    </source>
</evidence>
<dbReference type="Proteomes" id="UP000185557">
    <property type="component" value="Unassembled WGS sequence"/>
</dbReference>
<dbReference type="GO" id="GO:0043590">
    <property type="term" value="C:bacterial nucleoid"/>
    <property type="evidence" value="ECO:0007669"/>
    <property type="project" value="TreeGrafter"/>
</dbReference>
<comment type="similarity">
    <text evidence="2 9">Belongs to the RecN family.</text>
</comment>
<evidence type="ECO:0000256" key="1">
    <source>
        <dbReference type="ARBA" id="ARBA00003618"/>
    </source>
</evidence>
<evidence type="ECO:0000256" key="9">
    <source>
        <dbReference type="PIRNR" id="PIRNR003128"/>
    </source>
</evidence>
<keyword evidence="5 9" id="KW-0227">DNA damage</keyword>
<keyword evidence="4" id="KW-0547">Nucleotide-binding</keyword>
<feature type="coiled-coil region" evidence="10">
    <location>
        <begin position="304"/>
        <end position="369"/>
    </location>
</feature>
<sequence length="578" mass="63286">MLTALHIENFALIDHLDLRLEAGLNVLTGETGAGKSIILDAIDAALGGKANQRLVRSGSQKALVEATFDVPQDIHTWLAEQEFPTADGALVLRRELTLGKTLRSRSFLNGSPATRPQLEGLRQKLVEITAQGQTVLLGSGDRQREWLDGFGGAPLVTQRQKVATAYEAAAQAKKRLDTRRKADQQRRDQLDLLRMHRQDLEQAQLDDPQELENLAQEHDRLNHSVDLQQNSYAAYQILYESDAGESACADLLGKAEAILIDMERYDPAITSILGMVSEALTQIEEAGRAINAYGASVEADPQRLEEVEERMRQLKALCRRFSRTLPELVAYRDEVNQALAELSGEGQSIEALEAEVEKTQTVLTEACAQLTQLRQGVAQKLETRLVNELKPLAMDRVQFEVELTPIAPTANGADGIRFLFSPNPGEPLQPLAETASGGEMSRFLLALKACFSQVDPVGTLVFDEIDVGVSGRVAQAIAEKLYQLGRQHQVLCVTHQPMVAALADAHFRVGKHVVEAVLAKGAKAGEGEAERTVVRVLPLSLSDRREELAQLAGGESHQQSLSFAEALLSQADSIRKKL</sequence>